<sequence length="240" mass="27688">MGKKRYNSKSRAVANVEVDHSTTKEIVVDIEHRAENYDSCNALVLPTQKRKTKNIDKKVTTTRLLSKKRRKQLEKVVERKKKKLQRATLLEDLAKVQASPTELQQYVSLTSLQNKGLKRHFRELEMPVEKLKRKADEEESDLIKSVNSIKMSKKKRLAILDGVKQDEAKLDLNIVGFESSDSSKEEDSDNEEENETHAPRNDTRINDRKLMYCQGHSISAVIVIIDCHRKQPFSPMMTEL</sequence>
<keyword evidence="2" id="KW-0378">Hydrolase</keyword>
<keyword evidence="2" id="KW-0067">ATP-binding</keyword>
<feature type="region of interest" description="Disordered" evidence="1">
    <location>
        <begin position="179"/>
        <end position="203"/>
    </location>
</feature>
<name>A0A4S2K0U9_9HYME</name>
<keyword evidence="2" id="KW-0347">Helicase</keyword>
<comment type="caution">
    <text evidence="2">The sequence shown here is derived from an EMBL/GenBank/DDBJ whole genome shotgun (WGS) entry which is preliminary data.</text>
</comment>
<reference evidence="2 3" key="1">
    <citation type="journal article" date="2019" name="Philos. Trans. R. Soc. Lond., B, Biol. Sci.">
        <title>Ant behaviour and brain gene expression of defending hosts depend on the ecological success of the intruding social parasite.</title>
        <authorList>
            <person name="Kaur R."/>
            <person name="Stoldt M."/>
            <person name="Jongepier E."/>
            <person name="Feldmeyer B."/>
            <person name="Menzel F."/>
            <person name="Bornberg-Bauer E."/>
            <person name="Foitzik S."/>
        </authorList>
    </citation>
    <scope>NUCLEOTIDE SEQUENCE [LARGE SCALE GENOMIC DNA]</scope>
    <source>
        <tissue evidence="2">Whole body</tissue>
    </source>
</reference>
<evidence type="ECO:0000256" key="1">
    <source>
        <dbReference type="SAM" id="MobiDB-lite"/>
    </source>
</evidence>
<dbReference type="AlphaFoldDB" id="A0A4S2K0U9"/>
<organism evidence="2 3">
    <name type="scientific">Temnothorax longispinosus</name>
    <dbReference type="NCBI Taxonomy" id="300112"/>
    <lineage>
        <taxon>Eukaryota</taxon>
        <taxon>Metazoa</taxon>
        <taxon>Ecdysozoa</taxon>
        <taxon>Arthropoda</taxon>
        <taxon>Hexapoda</taxon>
        <taxon>Insecta</taxon>
        <taxon>Pterygota</taxon>
        <taxon>Neoptera</taxon>
        <taxon>Endopterygota</taxon>
        <taxon>Hymenoptera</taxon>
        <taxon>Apocrita</taxon>
        <taxon>Aculeata</taxon>
        <taxon>Formicoidea</taxon>
        <taxon>Formicidae</taxon>
        <taxon>Myrmicinae</taxon>
        <taxon>Temnothorax</taxon>
    </lineage>
</organism>
<protein>
    <submittedName>
        <fullName evidence="2">Putative ATP-dependent RNA helicase kurz</fullName>
    </submittedName>
</protein>
<dbReference type="STRING" id="300112.A0A4S2K0U9"/>
<keyword evidence="2" id="KW-0547">Nucleotide-binding</keyword>
<proteinExistence type="predicted"/>
<dbReference type="EMBL" id="QBLH01003227">
    <property type="protein sequence ID" value="TGZ42200.1"/>
    <property type="molecule type" value="Genomic_DNA"/>
</dbReference>
<keyword evidence="3" id="KW-1185">Reference proteome</keyword>
<gene>
    <name evidence="2" type="ORF">DBV15_05642</name>
</gene>
<accession>A0A4S2K0U9</accession>
<evidence type="ECO:0000313" key="2">
    <source>
        <dbReference type="EMBL" id="TGZ42200.1"/>
    </source>
</evidence>
<dbReference type="Proteomes" id="UP000310200">
    <property type="component" value="Unassembled WGS sequence"/>
</dbReference>
<feature type="compositionally biased region" description="Acidic residues" evidence="1">
    <location>
        <begin position="184"/>
        <end position="194"/>
    </location>
</feature>
<evidence type="ECO:0000313" key="3">
    <source>
        <dbReference type="Proteomes" id="UP000310200"/>
    </source>
</evidence>
<dbReference type="GO" id="GO:0004386">
    <property type="term" value="F:helicase activity"/>
    <property type="evidence" value="ECO:0007669"/>
    <property type="project" value="UniProtKB-KW"/>
</dbReference>